<dbReference type="OrthoDB" id="489746at2"/>
<dbReference type="SUPFAM" id="SSF111069">
    <property type="entry name" value="Hypothetical protein yfbM"/>
    <property type="match status" value="1"/>
</dbReference>
<protein>
    <submittedName>
        <fullName evidence="1">Uncharacterized protein</fullName>
    </submittedName>
</protein>
<dbReference type="HOGENOM" id="CLU_2600214_0_0_3"/>
<dbReference type="InterPro" id="IPR035944">
    <property type="entry name" value="YfbM-like_sf"/>
</dbReference>
<dbReference type="Pfam" id="PF08974">
    <property type="entry name" value="DUF1877"/>
    <property type="match status" value="1"/>
</dbReference>
<gene>
    <name evidence="1" type="ordered locus">Cyan7425_5373</name>
</gene>
<organism evidence="1">
    <name type="scientific">Cyanothece sp. (strain PCC 7425 / ATCC 29141)</name>
    <dbReference type="NCBI Taxonomy" id="395961"/>
    <lineage>
        <taxon>Bacteria</taxon>
        <taxon>Bacillati</taxon>
        <taxon>Cyanobacteriota</taxon>
        <taxon>Cyanophyceae</taxon>
        <taxon>Gomontiellales</taxon>
        <taxon>Cyanothecaceae</taxon>
        <taxon>Cyanothece</taxon>
    </lineage>
</organism>
<evidence type="ECO:0000313" key="1">
    <source>
        <dbReference type="EMBL" id="ACL47632.1"/>
    </source>
</evidence>
<name>B8HYY4_CYAP4</name>
<dbReference type="AlphaFoldDB" id="B8HYY4"/>
<geneLocation type="plasmid" evidence="1">
    <name>pP742501</name>
</geneLocation>
<dbReference type="InterPro" id="IPR015068">
    <property type="entry name" value="DUF1877"/>
</dbReference>
<dbReference type="KEGG" id="cyn:Cyan7425_5373"/>
<keyword evidence="1" id="KW-0614">Plasmid</keyword>
<proteinExistence type="predicted"/>
<sequence>MSMICCLYSIAASTANELLNDPEQMEVLLDQMEEDNSDLILSLEKSWHGLHYVLTGSAEDGEAPLNFILHGREVGEDLG</sequence>
<dbReference type="Gene3D" id="3.40.1760.10">
    <property type="entry name" value="YfbM-like super family"/>
    <property type="match status" value="1"/>
</dbReference>
<reference evidence="1" key="1">
    <citation type="submission" date="2009-01" db="EMBL/GenBank/DDBJ databases">
        <title>Complete sequence of plasmid1 Cyanothece sp. PCC 7425.</title>
        <authorList>
            <consortium name="US DOE Joint Genome Institute"/>
            <person name="Lucas S."/>
            <person name="Copeland A."/>
            <person name="Lapidus A."/>
            <person name="Glavina del Rio T."/>
            <person name="Dalin E."/>
            <person name="Tice H."/>
            <person name="Bruce D."/>
            <person name="Goodwin L."/>
            <person name="Pitluck S."/>
            <person name="Sims D."/>
            <person name="Meineke L."/>
            <person name="Brettin T."/>
            <person name="Detter J.C."/>
            <person name="Han C."/>
            <person name="Larimer F."/>
            <person name="Land M."/>
            <person name="Hauser L."/>
            <person name="Kyrpides N."/>
            <person name="Ovchinnikova G."/>
            <person name="Liberton M."/>
            <person name="Stoeckel J."/>
            <person name="Banerjee A."/>
            <person name="Singh A."/>
            <person name="Page L."/>
            <person name="Sato H."/>
            <person name="Zhao L."/>
            <person name="Sherman L."/>
            <person name="Pakrasi H."/>
            <person name="Richardson P."/>
        </authorList>
    </citation>
    <scope>NUCLEOTIDE SEQUENCE</scope>
    <source>
        <strain evidence="1">PCC 7425</strain>
        <plasmid evidence="1">pP742501</plasmid>
    </source>
</reference>
<accession>B8HYY4</accession>
<dbReference type="EMBL" id="CP001345">
    <property type="protein sequence ID" value="ACL47632.1"/>
    <property type="molecule type" value="Genomic_DNA"/>
</dbReference>